<name>A0A375HPQ9_9BURK</name>
<evidence type="ECO:0000313" key="2">
    <source>
        <dbReference type="Proteomes" id="UP000255168"/>
    </source>
</evidence>
<dbReference type="Gene3D" id="3.30.70.100">
    <property type="match status" value="1"/>
</dbReference>
<gene>
    <name evidence="1" type="ORF">CBM2607_MP20880</name>
</gene>
<dbReference type="Proteomes" id="UP000255168">
    <property type="component" value="Plasmid II"/>
</dbReference>
<sequence>MRATPCLYGTTHERTHTAMIHVLDEIVLAPGQLPAVLDLLESRYLPGSAARGLMLLHRWVSPPVALPDAPNTLWLLWQVPDAPAYYAMRAGIDGPALAFWSTVGSLCESRRRHVMAAATPVLPRPKEHCDAP</sequence>
<proteinExistence type="predicted"/>
<dbReference type="AlphaFoldDB" id="A0A375HPQ9"/>
<reference evidence="1 2" key="1">
    <citation type="submission" date="2018-01" db="EMBL/GenBank/DDBJ databases">
        <authorList>
            <person name="Clerissi C."/>
        </authorList>
    </citation>
    <scope>NUCLEOTIDE SEQUENCE [LARGE SCALE GENOMIC DNA]</scope>
    <source>
        <strain evidence="1">Cupriavidus taiwanensis STM 6160</strain>
        <plasmid evidence="2">ii</plasmid>
    </source>
</reference>
<accession>A0A375HPQ9</accession>
<evidence type="ECO:0000313" key="1">
    <source>
        <dbReference type="EMBL" id="SPD60228.1"/>
    </source>
</evidence>
<keyword evidence="1" id="KW-0614">Plasmid</keyword>
<protein>
    <submittedName>
        <fullName evidence="1">Uncharacterized protein</fullName>
    </submittedName>
</protein>
<geneLocation type="plasmid" evidence="2">
    <name>ii</name>
</geneLocation>
<organism evidence="1 2">
    <name type="scientific">Cupriavidus neocaledonicus</name>
    <dbReference type="NCBI Taxonomy" id="1040979"/>
    <lineage>
        <taxon>Bacteria</taxon>
        <taxon>Pseudomonadati</taxon>
        <taxon>Pseudomonadota</taxon>
        <taxon>Betaproteobacteria</taxon>
        <taxon>Burkholderiales</taxon>
        <taxon>Burkholderiaceae</taxon>
        <taxon>Cupriavidus</taxon>
    </lineage>
</organism>
<dbReference type="EMBL" id="LT984807">
    <property type="protein sequence ID" value="SPD60228.1"/>
    <property type="molecule type" value="Genomic_DNA"/>
</dbReference>